<name>A0AAI8Z6A9_9PEZI</name>
<organism evidence="1 2">
    <name type="scientific">Lecanosticta acicola</name>
    <dbReference type="NCBI Taxonomy" id="111012"/>
    <lineage>
        <taxon>Eukaryota</taxon>
        <taxon>Fungi</taxon>
        <taxon>Dikarya</taxon>
        <taxon>Ascomycota</taxon>
        <taxon>Pezizomycotina</taxon>
        <taxon>Dothideomycetes</taxon>
        <taxon>Dothideomycetidae</taxon>
        <taxon>Mycosphaerellales</taxon>
        <taxon>Mycosphaerellaceae</taxon>
        <taxon>Lecanosticta</taxon>
    </lineage>
</organism>
<evidence type="ECO:0000313" key="1">
    <source>
        <dbReference type="EMBL" id="CAK4033510.1"/>
    </source>
</evidence>
<dbReference type="EMBL" id="CAVMBE010000087">
    <property type="protein sequence ID" value="CAK4033510.1"/>
    <property type="molecule type" value="Genomic_DNA"/>
</dbReference>
<gene>
    <name evidence="1" type="ORF">LECACI_7A008668</name>
</gene>
<reference evidence="1" key="1">
    <citation type="submission" date="2023-11" db="EMBL/GenBank/DDBJ databases">
        <authorList>
            <person name="Alioto T."/>
            <person name="Alioto T."/>
            <person name="Gomez Garrido J."/>
        </authorList>
    </citation>
    <scope>NUCLEOTIDE SEQUENCE</scope>
</reference>
<sequence>MSRERSMQDATRDTANTAIMNPRYSFLHFAGEIRNLIYKKVLEEPPVEVKRNTWMRDLLMRAPLANVSRQIRKEFLSLVENSAEERLIVHNMDLDGSGPGYPDPGCSPLRMLLCRARTGPAGQGMLKLHMIFTFDSVAKLCPNHFDLMSWLTYLAQQEKPKQSQLLNMKHLAACLSANEGLQNTRESVYSDMEPTNSAPDSTHVDKAPRERCLFLELPVELRDNISDGLLEHFPPTIFRKPRKKMSTESALLRMQDGRSLLLELPRELRENIYDKLLEDKVNIAAMYDSARNLVGAHKIVAGTGLICASKQVNKELSERQDAGEAPVHTIVHRLNFDRVIEASEDSGRNWERRLEVKLSASC</sequence>
<evidence type="ECO:0000313" key="2">
    <source>
        <dbReference type="Proteomes" id="UP001296104"/>
    </source>
</evidence>
<protein>
    <submittedName>
        <fullName evidence="1">Uncharacterized protein</fullName>
    </submittedName>
</protein>
<dbReference type="AlphaFoldDB" id="A0AAI8Z6A9"/>
<dbReference type="PANTHER" id="PTHR42085:SF1">
    <property type="entry name" value="F-BOX DOMAIN-CONTAINING PROTEIN"/>
    <property type="match status" value="1"/>
</dbReference>
<dbReference type="Proteomes" id="UP001296104">
    <property type="component" value="Unassembled WGS sequence"/>
</dbReference>
<accession>A0AAI8Z6A9</accession>
<dbReference type="InterPro" id="IPR038883">
    <property type="entry name" value="AN11006-like"/>
</dbReference>
<keyword evidence="2" id="KW-1185">Reference proteome</keyword>
<proteinExistence type="predicted"/>
<comment type="caution">
    <text evidence="1">The sequence shown here is derived from an EMBL/GenBank/DDBJ whole genome shotgun (WGS) entry which is preliminary data.</text>
</comment>
<dbReference type="PANTHER" id="PTHR42085">
    <property type="entry name" value="F-BOX DOMAIN-CONTAINING PROTEIN"/>
    <property type="match status" value="1"/>
</dbReference>